<dbReference type="AlphaFoldDB" id="A0A383R730"/>
<keyword evidence="1" id="KW-0732">Signal</keyword>
<feature type="signal peptide" evidence="1">
    <location>
        <begin position="1"/>
        <end position="26"/>
    </location>
</feature>
<name>A0A383R730_PAEAL</name>
<sequence>MKQKLIKLFVPFVVASLLLMPTLTNGYQAKNDVRKNVQSYSNEAVYQSDQFYMFSGGKDAEIAW</sequence>
<dbReference type="EMBL" id="LS992241">
    <property type="protein sequence ID" value="SYX82146.1"/>
    <property type="molecule type" value="Genomic_DNA"/>
</dbReference>
<evidence type="ECO:0000313" key="2">
    <source>
        <dbReference type="EMBL" id="SYX82146.1"/>
    </source>
</evidence>
<gene>
    <name evidence="2" type="ORF">PBLR_10566</name>
</gene>
<evidence type="ECO:0000256" key="1">
    <source>
        <dbReference type="SAM" id="SignalP"/>
    </source>
</evidence>
<evidence type="ECO:0000313" key="3">
    <source>
        <dbReference type="Proteomes" id="UP000304148"/>
    </source>
</evidence>
<dbReference type="Proteomes" id="UP000304148">
    <property type="component" value="Chromosome"/>
</dbReference>
<feature type="chain" id="PRO_5038633081" evidence="1">
    <location>
        <begin position="27"/>
        <end position="64"/>
    </location>
</feature>
<protein>
    <submittedName>
        <fullName evidence="2">Uncharacterized protein</fullName>
    </submittedName>
</protein>
<proteinExistence type="predicted"/>
<dbReference type="RefSeq" id="WP_044354291.1">
    <property type="nucleotide sequence ID" value="NZ_LS992241.1"/>
</dbReference>
<accession>A0A383R730</accession>
<organism evidence="2 3">
    <name type="scientific">Paenibacillus alvei</name>
    <name type="common">Bacillus alvei</name>
    <dbReference type="NCBI Taxonomy" id="44250"/>
    <lineage>
        <taxon>Bacteria</taxon>
        <taxon>Bacillati</taxon>
        <taxon>Bacillota</taxon>
        <taxon>Bacilli</taxon>
        <taxon>Bacillales</taxon>
        <taxon>Paenibacillaceae</taxon>
        <taxon>Paenibacillus</taxon>
    </lineage>
</organism>
<reference evidence="3" key="1">
    <citation type="submission" date="2018-08" db="EMBL/GenBank/DDBJ databases">
        <authorList>
            <person name="Chevrot R."/>
        </authorList>
    </citation>
    <scope>NUCLEOTIDE SEQUENCE [LARGE SCALE GENOMIC DNA]</scope>
</reference>